<feature type="domain" description="Pilus formation protein N-terminal" evidence="3">
    <location>
        <begin position="47"/>
        <end position="114"/>
    </location>
</feature>
<dbReference type="Proteomes" id="UP001516472">
    <property type="component" value="Unassembled WGS sequence"/>
</dbReference>
<dbReference type="RefSeq" id="WP_193429473.1">
    <property type="nucleotide sequence ID" value="NZ_CBCSIP010000397.1"/>
</dbReference>
<organism evidence="4 5">
    <name type="scientific">Corallococcus soli</name>
    <dbReference type="NCBI Taxonomy" id="2710757"/>
    <lineage>
        <taxon>Bacteria</taxon>
        <taxon>Pseudomonadati</taxon>
        <taxon>Myxococcota</taxon>
        <taxon>Myxococcia</taxon>
        <taxon>Myxococcales</taxon>
        <taxon>Cystobacterineae</taxon>
        <taxon>Myxococcaceae</taxon>
        <taxon>Corallococcus</taxon>
    </lineage>
</organism>
<evidence type="ECO:0000259" key="3">
    <source>
        <dbReference type="Pfam" id="PF13629"/>
    </source>
</evidence>
<feature type="region of interest" description="Disordered" evidence="1">
    <location>
        <begin position="25"/>
        <end position="52"/>
    </location>
</feature>
<sequence>MSSRFAVLALGTLLSACIPMGAREPSQATKASAKKVAQRKVDAPPADETLTLKKGAKRTLTVTGLSRVALGDPTIANVETKGADVVELSGLAPGVTTLITWDAAGKRRTYRIEVGG</sequence>
<dbReference type="InterPro" id="IPR032789">
    <property type="entry name" value="T2SS-T3SS_pil_N"/>
</dbReference>
<gene>
    <name evidence="4" type="ORF">G4177_29410</name>
</gene>
<feature type="signal peptide" evidence="2">
    <location>
        <begin position="1"/>
        <end position="22"/>
    </location>
</feature>
<comment type="caution">
    <text evidence="4">The sequence shown here is derived from an EMBL/GenBank/DDBJ whole genome shotgun (WGS) entry which is preliminary data.</text>
</comment>
<accession>A0ABR9PWH9</accession>
<name>A0ABR9PWH9_9BACT</name>
<dbReference type="PROSITE" id="PS51257">
    <property type="entry name" value="PROKAR_LIPOPROTEIN"/>
    <property type="match status" value="1"/>
</dbReference>
<evidence type="ECO:0000313" key="4">
    <source>
        <dbReference type="EMBL" id="MBE4752291.1"/>
    </source>
</evidence>
<proteinExistence type="predicted"/>
<dbReference type="EMBL" id="JAAIYO010000011">
    <property type="protein sequence ID" value="MBE4752291.1"/>
    <property type="molecule type" value="Genomic_DNA"/>
</dbReference>
<protein>
    <recommendedName>
        <fullName evidence="3">Pilus formation protein N-terminal domain-containing protein</fullName>
    </recommendedName>
</protein>
<evidence type="ECO:0000256" key="2">
    <source>
        <dbReference type="SAM" id="SignalP"/>
    </source>
</evidence>
<feature type="chain" id="PRO_5046861002" description="Pilus formation protein N-terminal domain-containing protein" evidence="2">
    <location>
        <begin position="23"/>
        <end position="116"/>
    </location>
</feature>
<keyword evidence="5" id="KW-1185">Reference proteome</keyword>
<reference evidence="4 5" key="1">
    <citation type="submission" date="2020-02" db="EMBL/GenBank/DDBJ databases">
        <authorList>
            <person name="Babadi Z.K."/>
            <person name="Risdian C."/>
            <person name="Ebrahimipour G.H."/>
            <person name="Wink J."/>
        </authorList>
    </citation>
    <scope>NUCLEOTIDE SEQUENCE [LARGE SCALE GENOMIC DNA]</scope>
    <source>
        <strain evidence="4 5">ZKHCc1 1396</strain>
    </source>
</reference>
<evidence type="ECO:0000313" key="5">
    <source>
        <dbReference type="Proteomes" id="UP001516472"/>
    </source>
</evidence>
<keyword evidence="2" id="KW-0732">Signal</keyword>
<dbReference type="Pfam" id="PF13629">
    <property type="entry name" value="T2SS-T3SS_pil_N"/>
    <property type="match status" value="1"/>
</dbReference>
<evidence type="ECO:0000256" key="1">
    <source>
        <dbReference type="SAM" id="MobiDB-lite"/>
    </source>
</evidence>